<keyword evidence="3" id="KW-0963">Cytoplasm</keyword>
<evidence type="ECO:0000256" key="1">
    <source>
        <dbReference type="ARBA" id="ARBA00004120"/>
    </source>
</evidence>
<comment type="caution">
    <text evidence="8">The sequence shown here is derived from an EMBL/GenBank/DDBJ whole genome shotgun (WGS) entry which is preliminary data.</text>
</comment>
<accession>A0A024FW00</accession>
<dbReference type="GO" id="GO:0042073">
    <property type="term" value="P:intraciliary transport"/>
    <property type="evidence" value="ECO:0007669"/>
    <property type="project" value="InterPro"/>
</dbReference>
<feature type="compositionally biased region" description="Low complexity" evidence="7">
    <location>
        <begin position="80"/>
        <end position="94"/>
    </location>
</feature>
<protein>
    <recommendedName>
        <fullName evidence="10">Intraflagellar transport protein 46 homolog</fullName>
    </recommendedName>
</protein>
<name>A0A024FW00_9STRA</name>
<evidence type="ECO:0000256" key="7">
    <source>
        <dbReference type="SAM" id="MobiDB-lite"/>
    </source>
</evidence>
<feature type="region of interest" description="Disordered" evidence="7">
    <location>
        <begin position="1"/>
        <end position="120"/>
    </location>
</feature>
<dbReference type="STRING" id="65357.A0A024FW00"/>
<evidence type="ECO:0000256" key="2">
    <source>
        <dbReference type="ARBA" id="ARBA00007700"/>
    </source>
</evidence>
<dbReference type="PANTHER" id="PTHR13376">
    <property type="entry name" value="INTRAFLAGELLAR TRANSPORT PROTEIN 46 HOMOLOG"/>
    <property type="match status" value="1"/>
</dbReference>
<dbReference type="Pfam" id="PF12317">
    <property type="entry name" value="IFT46_B_C"/>
    <property type="match status" value="1"/>
</dbReference>
<feature type="compositionally biased region" description="Polar residues" evidence="7">
    <location>
        <begin position="49"/>
        <end position="79"/>
    </location>
</feature>
<keyword evidence="6" id="KW-0966">Cell projection</keyword>
<keyword evidence="4" id="KW-0969">Cilium</keyword>
<evidence type="ECO:0000313" key="8">
    <source>
        <dbReference type="EMBL" id="CCI11305.1"/>
    </source>
</evidence>
<feature type="compositionally biased region" description="Acidic residues" evidence="7">
    <location>
        <begin position="95"/>
        <end position="106"/>
    </location>
</feature>
<dbReference type="EMBL" id="CAIX01000918">
    <property type="protein sequence ID" value="CCI11305.1"/>
    <property type="molecule type" value="Genomic_DNA"/>
</dbReference>
<dbReference type="OrthoDB" id="2119217at2759"/>
<keyword evidence="5" id="KW-0206">Cytoskeleton</keyword>
<evidence type="ECO:0000313" key="9">
    <source>
        <dbReference type="Proteomes" id="UP000053237"/>
    </source>
</evidence>
<dbReference type="Proteomes" id="UP000053237">
    <property type="component" value="Unassembled WGS sequence"/>
</dbReference>
<reference evidence="8 9" key="1">
    <citation type="submission" date="2012-05" db="EMBL/GenBank/DDBJ databases">
        <title>Recombination and specialization in a pathogen metapopulation.</title>
        <authorList>
            <person name="Gardiner A."/>
            <person name="Kemen E."/>
            <person name="Schultz-Larsen T."/>
            <person name="MacLean D."/>
            <person name="Van Oosterhout C."/>
            <person name="Jones J.D.G."/>
        </authorList>
    </citation>
    <scope>NUCLEOTIDE SEQUENCE [LARGE SCALE GENOMIC DNA]</scope>
    <source>
        <strain evidence="8 9">Ac Nc2</strain>
    </source>
</reference>
<dbReference type="GO" id="GO:0005815">
    <property type="term" value="C:microtubule organizing center"/>
    <property type="evidence" value="ECO:0007669"/>
    <property type="project" value="TreeGrafter"/>
</dbReference>
<feature type="region of interest" description="Disordered" evidence="7">
    <location>
        <begin position="241"/>
        <end position="277"/>
    </location>
</feature>
<evidence type="ECO:0000256" key="3">
    <source>
        <dbReference type="ARBA" id="ARBA00022490"/>
    </source>
</evidence>
<evidence type="ECO:0000256" key="6">
    <source>
        <dbReference type="ARBA" id="ARBA00023273"/>
    </source>
</evidence>
<comment type="subcellular location">
    <subcellularLocation>
        <location evidence="1">Cytoplasm</location>
        <location evidence="1">Cytoskeleton</location>
        <location evidence="1">Cilium basal body</location>
    </subcellularLocation>
</comment>
<dbReference type="AlphaFoldDB" id="A0A024FW00"/>
<sequence length="277" mass="30553">MPSHKRQPSPDNILNSAEDSDKLAIISREPKPALSDSNRLKEKAIPLEKTQTATLTDSFVQQHLESTSRPSPQVKSTVQESASSSSSPEPSSSESESDEENVEEPSDTDKPNSTTEGNTAKPAALFDGLEYKESDFAHLKVSAEVRELFQYIGRYKPQEIELEAQLKCFIPEYIPAVGEMDPFLKISPPDGEPDSLGLKLLDEPSLNQSDATVLDLQLRAASKKKHGDLIVRSINLGDRSMDKEHHGFASNQTSSTSSLYEDDARRRDADADVARRI</sequence>
<feature type="compositionally biased region" description="Polar residues" evidence="7">
    <location>
        <begin position="249"/>
        <end position="259"/>
    </location>
</feature>
<dbReference type="GO" id="GO:0030992">
    <property type="term" value="C:intraciliary transport particle B"/>
    <property type="evidence" value="ECO:0007669"/>
    <property type="project" value="TreeGrafter"/>
</dbReference>
<gene>
    <name evidence="8" type="ORF">BN9_127120</name>
</gene>
<evidence type="ECO:0000256" key="5">
    <source>
        <dbReference type="ARBA" id="ARBA00023212"/>
    </source>
</evidence>
<dbReference type="GO" id="GO:0031514">
    <property type="term" value="C:motile cilium"/>
    <property type="evidence" value="ECO:0007669"/>
    <property type="project" value="TreeGrafter"/>
</dbReference>
<dbReference type="PANTHER" id="PTHR13376:SF0">
    <property type="entry name" value="INTRAFLAGELLAR TRANSPORT PROTEIN 46 HOMOLOG"/>
    <property type="match status" value="1"/>
</dbReference>
<dbReference type="InterPro" id="IPR022088">
    <property type="entry name" value="Intraflagellar_transp_cmplxB"/>
</dbReference>
<evidence type="ECO:0000256" key="4">
    <source>
        <dbReference type="ARBA" id="ARBA00023069"/>
    </source>
</evidence>
<keyword evidence="9" id="KW-1185">Reference proteome</keyword>
<proteinExistence type="inferred from homology"/>
<dbReference type="InParanoid" id="A0A024FW00"/>
<evidence type="ECO:0008006" key="10">
    <source>
        <dbReference type="Google" id="ProtNLM"/>
    </source>
</evidence>
<feature type="compositionally biased region" description="Basic and acidic residues" evidence="7">
    <location>
        <begin position="262"/>
        <end position="277"/>
    </location>
</feature>
<organism evidence="8 9">
    <name type="scientific">Albugo candida</name>
    <dbReference type="NCBI Taxonomy" id="65357"/>
    <lineage>
        <taxon>Eukaryota</taxon>
        <taxon>Sar</taxon>
        <taxon>Stramenopiles</taxon>
        <taxon>Oomycota</taxon>
        <taxon>Peronosporomycetes</taxon>
        <taxon>Albuginales</taxon>
        <taxon>Albuginaceae</taxon>
        <taxon>Albugo</taxon>
    </lineage>
</organism>
<comment type="similarity">
    <text evidence="2">Belongs to the IFT46 family.</text>
</comment>
<dbReference type="GO" id="GO:0060271">
    <property type="term" value="P:cilium assembly"/>
    <property type="evidence" value="ECO:0007669"/>
    <property type="project" value="TreeGrafter"/>
</dbReference>